<feature type="transmembrane region" description="Helical" evidence="1">
    <location>
        <begin position="52"/>
        <end position="73"/>
    </location>
</feature>
<evidence type="ECO:0000313" key="3">
    <source>
        <dbReference type="Proteomes" id="UP000236220"/>
    </source>
</evidence>
<keyword evidence="1" id="KW-1133">Transmembrane helix</keyword>
<evidence type="ECO:0008006" key="4">
    <source>
        <dbReference type="Google" id="ProtNLM"/>
    </source>
</evidence>
<feature type="transmembrane region" description="Helical" evidence="1">
    <location>
        <begin position="164"/>
        <end position="184"/>
    </location>
</feature>
<dbReference type="AlphaFoldDB" id="A0A2K1Q1S6"/>
<organism evidence="2 3">
    <name type="scientific">Solilutibacter silvestris</name>
    <dbReference type="NCBI Taxonomy" id="1645665"/>
    <lineage>
        <taxon>Bacteria</taxon>
        <taxon>Pseudomonadati</taxon>
        <taxon>Pseudomonadota</taxon>
        <taxon>Gammaproteobacteria</taxon>
        <taxon>Lysobacterales</taxon>
        <taxon>Lysobacteraceae</taxon>
        <taxon>Solilutibacter</taxon>
    </lineage>
</organism>
<dbReference type="OrthoDB" id="6028287at2"/>
<gene>
    <name evidence="2" type="ORF">Lysil_0621</name>
</gene>
<dbReference type="EMBL" id="NPZB01000001">
    <property type="protein sequence ID" value="PNS08992.1"/>
    <property type="molecule type" value="Genomic_DNA"/>
</dbReference>
<dbReference type="RefSeq" id="WP_129588342.1">
    <property type="nucleotide sequence ID" value="NZ_NPZB01000001.1"/>
</dbReference>
<dbReference type="Proteomes" id="UP000236220">
    <property type="component" value="Unassembled WGS sequence"/>
</dbReference>
<evidence type="ECO:0000256" key="1">
    <source>
        <dbReference type="SAM" id="Phobius"/>
    </source>
</evidence>
<name>A0A2K1Q1S6_9GAMM</name>
<sequence length="199" mass="22508">MHTGYQPDCHYHRGMPLLLVPLLILGLVLLWALLLPLSLLQRYRHGKSRRRVIPWVAGANAWALLVSLASFLIGAALAQRWLDDAFASACIGLAVGFALGLLNLWTSRLEWQGHHLHVQPHALIALLLTVLVAGRLALGMWQAWKYGFTLHPAVMDGPWLLRPDSLFAFGGLLLGHYFAWSWALRARLRHGHRRLYRQI</sequence>
<evidence type="ECO:0000313" key="2">
    <source>
        <dbReference type="EMBL" id="PNS08992.1"/>
    </source>
</evidence>
<feature type="transmembrane region" description="Helical" evidence="1">
    <location>
        <begin position="123"/>
        <end position="144"/>
    </location>
</feature>
<accession>A0A2K1Q1S6</accession>
<feature type="transmembrane region" description="Helical" evidence="1">
    <location>
        <begin position="85"/>
        <end position="102"/>
    </location>
</feature>
<proteinExistence type="predicted"/>
<reference evidence="2 3" key="1">
    <citation type="submission" date="2017-08" db="EMBL/GenBank/DDBJ databases">
        <title>Lysobacter sylvestris genome.</title>
        <authorList>
            <person name="Zhang D.-C."/>
            <person name="Albuquerque L."/>
            <person name="Franca L."/>
            <person name="Froufe H.J.C."/>
            <person name="Barroso C."/>
            <person name="Egas C."/>
            <person name="Da Costa M."/>
            <person name="Margesin R."/>
        </authorList>
    </citation>
    <scope>NUCLEOTIDE SEQUENCE [LARGE SCALE GENOMIC DNA]</scope>
    <source>
        <strain evidence="2 3">AM20-91</strain>
    </source>
</reference>
<keyword evidence="3" id="KW-1185">Reference proteome</keyword>
<feature type="transmembrane region" description="Helical" evidence="1">
    <location>
        <begin position="20"/>
        <end position="40"/>
    </location>
</feature>
<keyword evidence="1" id="KW-0472">Membrane</keyword>
<comment type="caution">
    <text evidence="2">The sequence shown here is derived from an EMBL/GenBank/DDBJ whole genome shotgun (WGS) entry which is preliminary data.</text>
</comment>
<keyword evidence="1" id="KW-0812">Transmembrane</keyword>
<protein>
    <recommendedName>
        <fullName evidence="4">DUF1453 domain-containing protein</fullName>
    </recommendedName>
</protein>